<dbReference type="Proteomes" id="UP000805614">
    <property type="component" value="Unassembled WGS sequence"/>
</dbReference>
<dbReference type="PANTHER" id="PTHR11562:SF17">
    <property type="entry name" value="RE54080P-RELATED"/>
    <property type="match status" value="1"/>
</dbReference>
<evidence type="ECO:0000256" key="3">
    <source>
        <dbReference type="ARBA" id="ARBA00022448"/>
    </source>
</evidence>
<keyword evidence="4 9" id="KW-0812">Transmembrane</keyword>
<comment type="subcellular location">
    <subcellularLocation>
        <location evidence="1">Membrane</location>
        <topology evidence="1">Multi-pass membrane protein</topology>
    </subcellularLocation>
</comment>
<gene>
    <name evidence="12" type="ORF">HKK74_20640</name>
</gene>
<feature type="region of interest" description="Disordered" evidence="8">
    <location>
        <begin position="1"/>
        <end position="22"/>
    </location>
</feature>
<evidence type="ECO:0000256" key="8">
    <source>
        <dbReference type="SAM" id="MobiDB-lite"/>
    </source>
</evidence>
<name>A0ABR7LSS3_9ACTN</name>
<feature type="domain" description="Cation efflux protein cytoplasmic" evidence="11">
    <location>
        <begin position="234"/>
        <end position="300"/>
    </location>
</feature>
<feature type="transmembrane region" description="Helical" evidence="9">
    <location>
        <begin position="173"/>
        <end position="191"/>
    </location>
</feature>
<evidence type="ECO:0000256" key="7">
    <source>
        <dbReference type="ARBA" id="ARBA00023136"/>
    </source>
</evidence>
<evidence type="ECO:0000256" key="1">
    <source>
        <dbReference type="ARBA" id="ARBA00004141"/>
    </source>
</evidence>
<feature type="transmembrane region" description="Helical" evidence="9">
    <location>
        <begin position="197"/>
        <end position="214"/>
    </location>
</feature>
<accession>A0ABR7LSS3</accession>
<sequence>MSDHSDVHTETPAAHAGHRHGVPADADRRHLTAALVLLVAFIAVEVVVGVLSGSLALISDAAHMLSDAAAIVFALIAMRLSARPPQGGYTFGLKRAEIMSAQINGLTLLLLAVYFIYEGIARLIHPPDVEGWPVLVTALAGIAVNVAAARLIGRADRTRLNIEGAYQHILNDLFAFIAAAVAGLVVMLTGFTRADAIAALVVAALMIKAGYELVRDSGRVFMEAAPAGTDPAVIGAAMADRPGVVEVHDLHVWEVTSGYPALSAHVLVEPGGDCHTVRRDVEGLLSERHHIGHTTLQVDHIAPETLLIGATPTGAHCGDAHGPAHRPAPAGPL</sequence>
<keyword evidence="6" id="KW-0406">Ion transport</keyword>
<dbReference type="InterPro" id="IPR002524">
    <property type="entry name" value="Cation_efflux"/>
</dbReference>
<dbReference type="InterPro" id="IPR036837">
    <property type="entry name" value="Cation_efflux_CTD_sf"/>
</dbReference>
<keyword evidence="5 9" id="KW-1133">Transmembrane helix</keyword>
<feature type="transmembrane region" description="Helical" evidence="9">
    <location>
        <begin position="64"/>
        <end position="82"/>
    </location>
</feature>
<evidence type="ECO:0000313" key="12">
    <source>
        <dbReference type="EMBL" id="MBC6467882.1"/>
    </source>
</evidence>
<evidence type="ECO:0000259" key="10">
    <source>
        <dbReference type="Pfam" id="PF01545"/>
    </source>
</evidence>
<protein>
    <submittedName>
        <fullName evidence="12">Cation transporter</fullName>
    </submittedName>
</protein>
<dbReference type="NCBIfam" id="TIGR01297">
    <property type="entry name" value="CDF"/>
    <property type="match status" value="1"/>
</dbReference>
<keyword evidence="7 9" id="KW-0472">Membrane</keyword>
<dbReference type="Pfam" id="PF16916">
    <property type="entry name" value="ZT_dimer"/>
    <property type="match status" value="1"/>
</dbReference>
<dbReference type="SUPFAM" id="SSF160240">
    <property type="entry name" value="Cation efflux protein cytoplasmic domain-like"/>
    <property type="match status" value="1"/>
</dbReference>
<dbReference type="Pfam" id="PF01545">
    <property type="entry name" value="Cation_efflux"/>
    <property type="match status" value="1"/>
</dbReference>
<dbReference type="InterPro" id="IPR027469">
    <property type="entry name" value="Cation_efflux_TMD_sf"/>
</dbReference>
<comment type="similarity">
    <text evidence="2">Belongs to the cation diffusion facilitator (CDF) transporter (TC 2.A.4) family. SLC30A subfamily.</text>
</comment>
<dbReference type="Gene3D" id="1.20.1510.10">
    <property type="entry name" value="Cation efflux protein transmembrane domain"/>
    <property type="match status" value="1"/>
</dbReference>
<evidence type="ECO:0000256" key="6">
    <source>
        <dbReference type="ARBA" id="ARBA00023065"/>
    </source>
</evidence>
<evidence type="ECO:0000256" key="2">
    <source>
        <dbReference type="ARBA" id="ARBA00008873"/>
    </source>
</evidence>
<dbReference type="SUPFAM" id="SSF161111">
    <property type="entry name" value="Cation efflux protein transmembrane domain-like"/>
    <property type="match status" value="1"/>
</dbReference>
<evidence type="ECO:0000313" key="13">
    <source>
        <dbReference type="Proteomes" id="UP000805614"/>
    </source>
</evidence>
<keyword evidence="13" id="KW-1185">Reference proteome</keyword>
<dbReference type="InterPro" id="IPR050681">
    <property type="entry name" value="CDF/SLC30A"/>
</dbReference>
<feature type="transmembrane region" description="Helical" evidence="9">
    <location>
        <begin position="131"/>
        <end position="152"/>
    </location>
</feature>
<dbReference type="InterPro" id="IPR058533">
    <property type="entry name" value="Cation_efflux_TM"/>
</dbReference>
<comment type="caution">
    <text evidence="12">The sequence shown here is derived from an EMBL/GenBank/DDBJ whole genome shotgun (WGS) entry which is preliminary data.</text>
</comment>
<feature type="transmembrane region" description="Helical" evidence="9">
    <location>
        <begin position="35"/>
        <end position="58"/>
    </location>
</feature>
<feature type="domain" description="Cation efflux protein transmembrane" evidence="10">
    <location>
        <begin position="31"/>
        <end position="222"/>
    </location>
</feature>
<evidence type="ECO:0000259" key="11">
    <source>
        <dbReference type="Pfam" id="PF16916"/>
    </source>
</evidence>
<reference evidence="12 13" key="1">
    <citation type="submission" date="2020-06" db="EMBL/GenBank/DDBJ databases">
        <title>Actinomadura xiongansis sp. nov., isolated from soil of Baiyangdian.</title>
        <authorList>
            <person name="Zhang X."/>
        </authorList>
    </citation>
    <scope>NUCLEOTIDE SEQUENCE [LARGE SCALE GENOMIC DNA]</scope>
    <source>
        <strain evidence="12 13">HBUM206468</strain>
    </source>
</reference>
<organism evidence="12 13">
    <name type="scientific">Actinomadura alba</name>
    <dbReference type="NCBI Taxonomy" id="406431"/>
    <lineage>
        <taxon>Bacteria</taxon>
        <taxon>Bacillati</taxon>
        <taxon>Actinomycetota</taxon>
        <taxon>Actinomycetes</taxon>
        <taxon>Streptosporangiales</taxon>
        <taxon>Thermomonosporaceae</taxon>
        <taxon>Actinomadura</taxon>
    </lineage>
</organism>
<evidence type="ECO:0000256" key="5">
    <source>
        <dbReference type="ARBA" id="ARBA00022989"/>
    </source>
</evidence>
<dbReference type="EMBL" id="JABVEC010000015">
    <property type="protein sequence ID" value="MBC6467882.1"/>
    <property type="molecule type" value="Genomic_DNA"/>
</dbReference>
<dbReference type="InterPro" id="IPR027470">
    <property type="entry name" value="Cation_efflux_CTD"/>
</dbReference>
<dbReference type="PANTHER" id="PTHR11562">
    <property type="entry name" value="CATION EFFLUX PROTEIN/ ZINC TRANSPORTER"/>
    <property type="match status" value="1"/>
</dbReference>
<evidence type="ECO:0000256" key="4">
    <source>
        <dbReference type="ARBA" id="ARBA00022692"/>
    </source>
</evidence>
<feature type="transmembrane region" description="Helical" evidence="9">
    <location>
        <begin position="103"/>
        <end position="125"/>
    </location>
</feature>
<evidence type="ECO:0000256" key="9">
    <source>
        <dbReference type="SAM" id="Phobius"/>
    </source>
</evidence>
<dbReference type="RefSeq" id="WP_187244889.1">
    <property type="nucleotide sequence ID" value="NZ_BAAAOK010000001.1"/>
</dbReference>
<keyword evidence="3" id="KW-0813">Transport</keyword>
<proteinExistence type="inferred from homology"/>